<gene>
    <name evidence="1" type="ORF">NDU88_000777</name>
</gene>
<name>A0AAV7TG00_PLEWA</name>
<proteinExistence type="predicted"/>
<dbReference type="EMBL" id="JANPWB010000006">
    <property type="protein sequence ID" value="KAJ1175489.1"/>
    <property type="molecule type" value="Genomic_DNA"/>
</dbReference>
<sequence>MLAQGGGASAAFPRFCCAYSATTPPAAWDALLHSAVARRPVRGLTVPGFTRPSSLRRRGTCSIPEPPQCIQRYNTSCDVGRFATFCCGQEACKGDSLSQDSPDYPAQGEAPVAFPHDCSTLSATAPRDMPGPRAAPFCAHQRWEEAGCSFHRGLVVQEAPGQWVAPAISSRRTLISALGLLLVQDARRLHPDQARPKGGSIRVRQWPAGAGPSLLALR</sequence>
<organism evidence="1 2">
    <name type="scientific">Pleurodeles waltl</name>
    <name type="common">Iberian ribbed newt</name>
    <dbReference type="NCBI Taxonomy" id="8319"/>
    <lineage>
        <taxon>Eukaryota</taxon>
        <taxon>Metazoa</taxon>
        <taxon>Chordata</taxon>
        <taxon>Craniata</taxon>
        <taxon>Vertebrata</taxon>
        <taxon>Euteleostomi</taxon>
        <taxon>Amphibia</taxon>
        <taxon>Batrachia</taxon>
        <taxon>Caudata</taxon>
        <taxon>Salamandroidea</taxon>
        <taxon>Salamandridae</taxon>
        <taxon>Pleurodelinae</taxon>
        <taxon>Pleurodeles</taxon>
    </lineage>
</organism>
<protein>
    <submittedName>
        <fullName evidence="1">Uncharacterized protein</fullName>
    </submittedName>
</protein>
<comment type="caution">
    <text evidence="1">The sequence shown here is derived from an EMBL/GenBank/DDBJ whole genome shotgun (WGS) entry which is preliminary data.</text>
</comment>
<evidence type="ECO:0000313" key="2">
    <source>
        <dbReference type="Proteomes" id="UP001066276"/>
    </source>
</evidence>
<evidence type="ECO:0000313" key="1">
    <source>
        <dbReference type="EMBL" id="KAJ1175489.1"/>
    </source>
</evidence>
<reference evidence="1" key="1">
    <citation type="journal article" date="2022" name="bioRxiv">
        <title>Sequencing and chromosome-scale assembly of the giantPleurodeles waltlgenome.</title>
        <authorList>
            <person name="Brown T."/>
            <person name="Elewa A."/>
            <person name="Iarovenko S."/>
            <person name="Subramanian E."/>
            <person name="Araus A.J."/>
            <person name="Petzold A."/>
            <person name="Susuki M."/>
            <person name="Suzuki K.-i.T."/>
            <person name="Hayashi T."/>
            <person name="Toyoda A."/>
            <person name="Oliveira C."/>
            <person name="Osipova E."/>
            <person name="Leigh N.D."/>
            <person name="Simon A."/>
            <person name="Yun M.H."/>
        </authorList>
    </citation>
    <scope>NUCLEOTIDE SEQUENCE</scope>
    <source>
        <strain evidence="1">20211129_DDA</strain>
        <tissue evidence="1">Liver</tissue>
    </source>
</reference>
<keyword evidence="2" id="KW-1185">Reference proteome</keyword>
<dbReference type="AlphaFoldDB" id="A0AAV7TG00"/>
<dbReference type="Proteomes" id="UP001066276">
    <property type="component" value="Chromosome 3_2"/>
</dbReference>
<accession>A0AAV7TG00</accession>